<reference evidence="1 2" key="1">
    <citation type="journal article" date="2019" name="Nat. Microbiol.">
        <title>Mediterranean grassland soil C-N compound turnover is dependent on rainfall and depth, and is mediated by genomically divergent microorganisms.</title>
        <authorList>
            <person name="Diamond S."/>
            <person name="Andeer P.F."/>
            <person name="Li Z."/>
            <person name="Crits-Christoph A."/>
            <person name="Burstein D."/>
            <person name="Anantharaman K."/>
            <person name="Lane K.R."/>
            <person name="Thomas B.C."/>
            <person name="Pan C."/>
            <person name="Northen T.R."/>
            <person name="Banfield J.F."/>
        </authorList>
    </citation>
    <scope>NUCLEOTIDE SEQUENCE [LARGE SCALE GENOMIC DNA]</scope>
    <source>
        <strain evidence="1">WS_3</strain>
    </source>
</reference>
<dbReference type="InterPro" id="IPR011989">
    <property type="entry name" value="ARM-like"/>
</dbReference>
<sequence length="384" mass="42460">SLAEEEGSGARSDDWSIGESTVEIEAGFEELQTLAPLEVERFRRDFESEHLLPVETASVAVAHAYLAAGADAEGRLELARFLARVLRQSLVHGSWREAYKALALIQTCGPDEWSPEMLAQELLQPISISSMKERLEQQDPEAVADFIAFAGELGEPGIDVLNQVCAELESSRHQRQLAETITERCRATPERLAPWLADRRWSVVRNTLQILRAIGGNSIVGLLQGAIDHPEPRVRYEVIAALGQVDAGVARPILLRMLQDADTRTFCSVLHLLSDSHDPALAAMLLDFLKHPEFEKRPQAEKRSIYSALSAVGGDVVLPELEAELHRGNWFSGPQEAHRQAVARCVARIGTPQAKTILERGLQSRRAPVRKACEDALARLDARE</sequence>
<protein>
    <recommendedName>
        <fullName evidence="3">HEAT repeat domain-containing protein</fullName>
    </recommendedName>
</protein>
<comment type="caution">
    <text evidence="1">The sequence shown here is derived from an EMBL/GenBank/DDBJ whole genome shotgun (WGS) entry which is preliminary data.</text>
</comment>
<evidence type="ECO:0000313" key="1">
    <source>
        <dbReference type="EMBL" id="TMQ51762.1"/>
    </source>
</evidence>
<proteinExistence type="predicted"/>
<gene>
    <name evidence="1" type="ORF">E6K73_04920</name>
</gene>
<name>A0A538SK76_UNCEI</name>
<dbReference type="InterPro" id="IPR004155">
    <property type="entry name" value="PBS_lyase_HEAT"/>
</dbReference>
<dbReference type="Proteomes" id="UP000320184">
    <property type="component" value="Unassembled WGS sequence"/>
</dbReference>
<dbReference type="EMBL" id="VBOT01000054">
    <property type="protein sequence ID" value="TMQ51762.1"/>
    <property type="molecule type" value="Genomic_DNA"/>
</dbReference>
<evidence type="ECO:0000313" key="2">
    <source>
        <dbReference type="Proteomes" id="UP000320184"/>
    </source>
</evidence>
<dbReference type="SMART" id="SM00567">
    <property type="entry name" value="EZ_HEAT"/>
    <property type="match status" value="2"/>
</dbReference>
<organism evidence="1 2">
    <name type="scientific">Eiseniibacteriota bacterium</name>
    <dbReference type="NCBI Taxonomy" id="2212470"/>
    <lineage>
        <taxon>Bacteria</taxon>
        <taxon>Candidatus Eiseniibacteriota</taxon>
    </lineage>
</organism>
<dbReference type="AlphaFoldDB" id="A0A538SK76"/>
<feature type="non-terminal residue" evidence="1">
    <location>
        <position position="1"/>
    </location>
</feature>
<dbReference type="SUPFAM" id="SSF48371">
    <property type="entry name" value="ARM repeat"/>
    <property type="match status" value="1"/>
</dbReference>
<accession>A0A538SK76</accession>
<dbReference type="InterPro" id="IPR016024">
    <property type="entry name" value="ARM-type_fold"/>
</dbReference>
<dbReference type="Pfam" id="PF13646">
    <property type="entry name" value="HEAT_2"/>
    <property type="match status" value="1"/>
</dbReference>
<dbReference type="Gene3D" id="1.25.10.10">
    <property type="entry name" value="Leucine-rich Repeat Variant"/>
    <property type="match status" value="1"/>
</dbReference>
<evidence type="ECO:0008006" key="3">
    <source>
        <dbReference type="Google" id="ProtNLM"/>
    </source>
</evidence>